<dbReference type="GO" id="GO:0015159">
    <property type="term" value="F:polysaccharide transmembrane transporter activity"/>
    <property type="evidence" value="ECO:0007669"/>
    <property type="project" value="InterPro"/>
</dbReference>
<evidence type="ECO:0000256" key="9">
    <source>
        <dbReference type="ARBA" id="ARBA00023065"/>
    </source>
</evidence>
<sequence length="266" mass="29783">MKIRKVVCMLTLSTLLVSGCTSYQKSLYLQNEQVLNESLEGQLYDFRIMPKDELTILVSTTDPEASAPFYRKIGQSKESTSSNNSVGMQDAKLLAYLVDNQGCIDFPVLGSLKVMGLTNRECEALIREKLQPYLKEVPNVTVRTSNYKFSVLGEVVKPGTYTTDAEKVTIFEALAQAGDMTLFSVRDDVQLLREDSTGVRRVYHLNLNEANIAQSPYFYLQQNDVVYVKPTKAKVRTNTFNSNSSMWITLLSIVTSITSLVLAISK</sequence>
<dbReference type="GO" id="GO:0015288">
    <property type="term" value="F:porin activity"/>
    <property type="evidence" value="ECO:0007669"/>
    <property type="project" value="UniProtKB-KW"/>
</dbReference>
<keyword evidence="5" id="KW-0762">Sugar transport</keyword>
<evidence type="ECO:0000256" key="15">
    <source>
        <dbReference type="SAM" id="Phobius"/>
    </source>
</evidence>
<feature type="transmembrane region" description="Helical" evidence="15">
    <location>
        <begin position="246"/>
        <end position="264"/>
    </location>
</feature>
<name>A0A415TD53_9BACT</name>
<keyword evidence="14" id="KW-0449">Lipoprotein</keyword>
<keyword evidence="9" id="KW-0406">Ion transport</keyword>
<dbReference type="GO" id="GO:0009279">
    <property type="term" value="C:cell outer membrane"/>
    <property type="evidence" value="ECO:0007669"/>
    <property type="project" value="UniProtKB-SubCell"/>
</dbReference>
<evidence type="ECO:0000256" key="4">
    <source>
        <dbReference type="ARBA" id="ARBA00022452"/>
    </source>
</evidence>
<evidence type="ECO:0000256" key="13">
    <source>
        <dbReference type="ARBA" id="ARBA00023237"/>
    </source>
</evidence>
<dbReference type="Pfam" id="PF02563">
    <property type="entry name" value="Poly_export"/>
    <property type="match status" value="1"/>
</dbReference>
<dbReference type="InterPro" id="IPR054765">
    <property type="entry name" value="SLBB_dom"/>
</dbReference>
<dbReference type="Proteomes" id="UP000285109">
    <property type="component" value="Unassembled WGS sequence"/>
</dbReference>
<evidence type="ECO:0000256" key="3">
    <source>
        <dbReference type="ARBA" id="ARBA00022448"/>
    </source>
</evidence>
<evidence type="ECO:0000259" key="17">
    <source>
        <dbReference type="Pfam" id="PF02563"/>
    </source>
</evidence>
<dbReference type="Gene3D" id="3.10.560.10">
    <property type="entry name" value="Outer membrane lipoprotein wza domain like"/>
    <property type="match status" value="1"/>
</dbReference>
<dbReference type="InterPro" id="IPR049712">
    <property type="entry name" value="Poly_export"/>
</dbReference>
<evidence type="ECO:0000256" key="8">
    <source>
        <dbReference type="ARBA" id="ARBA00023047"/>
    </source>
</evidence>
<keyword evidence="8" id="KW-0625">Polysaccharide transport</keyword>
<feature type="signal peptide" evidence="16">
    <location>
        <begin position="1"/>
        <end position="19"/>
    </location>
</feature>
<evidence type="ECO:0000259" key="18">
    <source>
        <dbReference type="Pfam" id="PF22461"/>
    </source>
</evidence>
<evidence type="ECO:0000313" key="20">
    <source>
        <dbReference type="Proteomes" id="UP000285109"/>
    </source>
</evidence>
<evidence type="ECO:0000256" key="11">
    <source>
        <dbReference type="ARBA" id="ARBA00023136"/>
    </source>
</evidence>
<evidence type="ECO:0000256" key="2">
    <source>
        <dbReference type="ARBA" id="ARBA00009450"/>
    </source>
</evidence>
<evidence type="ECO:0000256" key="16">
    <source>
        <dbReference type="SAM" id="SignalP"/>
    </source>
</evidence>
<keyword evidence="11 15" id="KW-0472">Membrane</keyword>
<dbReference type="InterPro" id="IPR003715">
    <property type="entry name" value="Poly_export_N"/>
</dbReference>
<evidence type="ECO:0000256" key="14">
    <source>
        <dbReference type="ARBA" id="ARBA00023288"/>
    </source>
</evidence>
<gene>
    <name evidence="19" type="ORF">DWZ34_04205</name>
</gene>
<keyword evidence="7 16" id="KW-0732">Signal</keyword>
<keyword evidence="15" id="KW-1133">Transmembrane helix</keyword>
<evidence type="ECO:0000256" key="10">
    <source>
        <dbReference type="ARBA" id="ARBA00023114"/>
    </source>
</evidence>
<dbReference type="Pfam" id="PF22461">
    <property type="entry name" value="SLBB_2"/>
    <property type="match status" value="1"/>
</dbReference>
<feature type="domain" description="SLBB" evidence="18">
    <location>
        <begin position="148"/>
        <end position="228"/>
    </location>
</feature>
<evidence type="ECO:0000256" key="7">
    <source>
        <dbReference type="ARBA" id="ARBA00022729"/>
    </source>
</evidence>
<evidence type="ECO:0000256" key="6">
    <source>
        <dbReference type="ARBA" id="ARBA00022692"/>
    </source>
</evidence>
<dbReference type="RefSeq" id="WP_118493903.1">
    <property type="nucleotide sequence ID" value="NZ_QRQK01000006.1"/>
</dbReference>
<evidence type="ECO:0000256" key="12">
    <source>
        <dbReference type="ARBA" id="ARBA00023139"/>
    </source>
</evidence>
<evidence type="ECO:0000256" key="1">
    <source>
        <dbReference type="ARBA" id="ARBA00004571"/>
    </source>
</evidence>
<evidence type="ECO:0000256" key="5">
    <source>
        <dbReference type="ARBA" id="ARBA00022597"/>
    </source>
</evidence>
<dbReference type="PANTHER" id="PTHR33619:SF3">
    <property type="entry name" value="POLYSACCHARIDE EXPORT PROTEIN GFCE-RELATED"/>
    <property type="match status" value="1"/>
</dbReference>
<keyword evidence="10" id="KW-0626">Porin</keyword>
<dbReference type="PROSITE" id="PS51257">
    <property type="entry name" value="PROKAR_LIPOPROTEIN"/>
    <property type="match status" value="1"/>
</dbReference>
<comment type="caution">
    <text evidence="19">The sequence shown here is derived from an EMBL/GenBank/DDBJ whole genome shotgun (WGS) entry which is preliminary data.</text>
</comment>
<keyword evidence="13" id="KW-0998">Cell outer membrane</keyword>
<dbReference type="EMBL" id="QRQK01000006">
    <property type="protein sequence ID" value="RHM99334.1"/>
    <property type="molecule type" value="Genomic_DNA"/>
</dbReference>
<keyword evidence="6 15" id="KW-0812">Transmembrane</keyword>
<dbReference type="GO" id="GO:0046930">
    <property type="term" value="C:pore complex"/>
    <property type="evidence" value="ECO:0007669"/>
    <property type="project" value="UniProtKB-KW"/>
</dbReference>
<dbReference type="AlphaFoldDB" id="A0A415TD53"/>
<proteinExistence type="inferred from homology"/>
<dbReference type="PANTHER" id="PTHR33619">
    <property type="entry name" value="POLYSACCHARIDE EXPORT PROTEIN GFCE-RELATED"/>
    <property type="match status" value="1"/>
</dbReference>
<feature type="domain" description="Polysaccharide export protein N-terminal" evidence="17">
    <location>
        <begin position="43"/>
        <end position="143"/>
    </location>
</feature>
<reference evidence="19 20" key="1">
    <citation type="submission" date="2018-08" db="EMBL/GenBank/DDBJ databases">
        <title>A genome reference for cultivated species of the human gut microbiota.</title>
        <authorList>
            <person name="Zou Y."/>
            <person name="Xue W."/>
            <person name="Luo G."/>
        </authorList>
    </citation>
    <scope>NUCLEOTIDE SEQUENCE [LARGE SCALE GENOMIC DNA]</scope>
    <source>
        <strain evidence="19 20">AF31-28B-AC</strain>
    </source>
</reference>
<protein>
    <submittedName>
        <fullName evidence="19">Polysaccharide export protein</fullName>
    </submittedName>
</protein>
<comment type="similarity">
    <text evidence="2">Belongs to the BexD/CtrA/VexA family.</text>
</comment>
<evidence type="ECO:0000313" key="19">
    <source>
        <dbReference type="EMBL" id="RHM99334.1"/>
    </source>
</evidence>
<accession>A0A415TD53</accession>
<feature type="chain" id="PRO_5019013842" evidence="16">
    <location>
        <begin position="20"/>
        <end position="266"/>
    </location>
</feature>
<keyword evidence="12" id="KW-0564">Palmitate</keyword>
<keyword evidence="3" id="KW-0813">Transport</keyword>
<keyword evidence="4" id="KW-1134">Transmembrane beta strand</keyword>
<organism evidence="19 20">
    <name type="scientific">Phocaeicola plebeius</name>
    <dbReference type="NCBI Taxonomy" id="310297"/>
    <lineage>
        <taxon>Bacteria</taxon>
        <taxon>Pseudomonadati</taxon>
        <taxon>Bacteroidota</taxon>
        <taxon>Bacteroidia</taxon>
        <taxon>Bacteroidales</taxon>
        <taxon>Bacteroidaceae</taxon>
        <taxon>Phocaeicola</taxon>
    </lineage>
</organism>
<dbReference type="GO" id="GO:0006811">
    <property type="term" value="P:monoatomic ion transport"/>
    <property type="evidence" value="ECO:0007669"/>
    <property type="project" value="UniProtKB-KW"/>
</dbReference>
<comment type="subcellular location">
    <subcellularLocation>
        <location evidence="1">Cell outer membrane</location>
        <topology evidence="1">Multi-pass membrane protein</topology>
    </subcellularLocation>
</comment>